<feature type="domain" description="Phosphodiester glycosidase" evidence="2">
    <location>
        <begin position="92"/>
        <end position="236"/>
    </location>
</feature>
<accession>A0ABS4DZV4</accession>
<gene>
    <name evidence="3" type="ORF">J2Z17_002665</name>
</gene>
<dbReference type="EMBL" id="JAGGJU010000006">
    <property type="protein sequence ID" value="MBP1851222.1"/>
    <property type="molecule type" value="Genomic_DNA"/>
</dbReference>
<protein>
    <submittedName>
        <fullName evidence="3">Uncharacterized protein YigE (DUF2233 family)</fullName>
    </submittedName>
</protein>
<evidence type="ECO:0000259" key="2">
    <source>
        <dbReference type="Pfam" id="PF09992"/>
    </source>
</evidence>
<comment type="caution">
    <text evidence="3">The sequence shown here is derived from an EMBL/GenBank/DDBJ whole genome shotgun (WGS) entry which is preliminary data.</text>
</comment>
<reference evidence="3 4" key="1">
    <citation type="submission" date="2021-03" db="EMBL/GenBank/DDBJ databases">
        <title>Genomic Encyclopedia of Type Strains, Phase IV (KMG-IV): sequencing the most valuable type-strain genomes for metagenomic binning, comparative biology and taxonomic classification.</title>
        <authorList>
            <person name="Goeker M."/>
        </authorList>
    </citation>
    <scope>NUCLEOTIDE SEQUENCE [LARGE SCALE GENOMIC DNA]</scope>
    <source>
        <strain evidence="3 4">DSM 21600</strain>
    </source>
</reference>
<organism evidence="3 4">
    <name type="scientific">Rhizobium halophytocola</name>
    <dbReference type="NCBI Taxonomy" id="735519"/>
    <lineage>
        <taxon>Bacteria</taxon>
        <taxon>Pseudomonadati</taxon>
        <taxon>Pseudomonadota</taxon>
        <taxon>Alphaproteobacteria</taxon>
        <taxon>Hyphomicrobiales</taxon>
        <taxon>Rhizobiaceae</taxon>
        <taxon>Rhizobium/Agrobacterium group</taxon>
        <taxon>Rhizobium</taxon>
    </lineage>
</organism>
<evidence type="ECO:0000313" key="4">
    <source>
        <dbReference type="Proteomes" id="UP000759443"/>
    </source>
</evidence>
<feature type="signal peptide" evidence="1">
    <location>
        <begin position="1"/>
        <end position="33"/>
    </location>
</feature>
<keyword evidence="1" id="KW-0732">Signal</keyword>
<sequence>MFRKSFHPLSKTWLARLPLYLLAGLAGAGAAKAGDDASCRQVDRDEARFTVCSVDPGKDQIRLFNKGPDGNPYRSFSRLAQTLWGTREVLDFAVNGGMYEEDLGPVGLYVEYGIERHRANRRDGYGNFHLKPNGVFAVAGGKAVVAETGAYLASGFKADYATQSGPMLVIEGKIHPRFKADSDSLKIRNGVGVDAAGQVHLVLSERPIRFYDFATYFRDDLECPNALFLDGSISSLYAPSLDRHDGWFPLGPIIGVVRHLPD</sequence>
<name>A0ABS4DZV4_9HYPH</name>
<dbReference type="Proteomes" id="UP000759443">
    <property type="component" value="Unassembled WGS sequence"/>
</dbReference>
<evidence type="ECO:0000313" key="3">
    <source>
        <dbReference type="EMBL" id="MBP1851222.1"/>
    </source>
</evidence>
<feature type="chain" id="PRO_5046110666" evidence="1">
    <location>
        <begin position="34"/>
        <end position="262"/>
    </location>
</feature>
<keyword evidence="4" id="KW-1185">Reference proteome</keyword>
<dbReference type="Pfam" id="PF09992">
    <property type="entry name" value="NAGPA"/>
    <property type="match status" value="1"/>
</dbReference>
<dbReference type="InterPro" id="IPR018711">
    <property type="entry name" value="NAGPA"/>
</dbReference>
<evidence type="ECO:0000256" key="1">
    <source>
        <dbReference type="SAM" id="SignalP"/>
    </source>
</evidence>
<proteinExistence type="predicted"/>